<sequence length="320" mass="34704">MTVERKHLDGFGVACMIFLCMVLGLHQVAIKAAAPDISPILQIALRFGISSFLVCIVIMCGKGVFSLRDGTLLPGIIAGLAFSLEFVCVAEGLRYTTASHMSVFLYTAPIFTALTLHWFKPSERLRRHQWIGIAIAFSGVALAFTGGSFLTGISPRILWGDTLGVFAGILWAATTVLIRCSRLSEAPSTKTLLYQLVAAFIICLCYAVLSGQADRFTMTGIAWTSLLFQGVVVTFAAFLAWFSLLRRYNASQLSVFLFLSPLFGVSFGVLLLHEAIDLFFGIGAVLVLIGIALVSRPHLRGAGKENRSVVAEERPCEAND</sequence>
<feature type="transmembrane region" description="Helical" evidence="6">
    <location>
        <begin position="131"/>
        <end position="151"/>
    </location>
</feature>
<evidence type="ECO:0000256" key="1">
    <source>
        <dbReference type="ARBA" id="ARBA00004651"/>
    </source>
</evidence>
<organism evidence="8 9">
    <name type="scientific">Geobacter argillaceus</name>
    <dbReference type="NCBI Taxonomy" id="345631"/>
    <lineage>
        <taxon>Bacteria</taxon>
        <taxon>Pseudomonadati</taxon>
        <taxon>Thermodesulfobacteriota</taxon>
        <taxon>Desulfuromonadia</taxon>
        <taxon>Geobacterales</taxon>
        <taxon>Geobacteraceae</taxon>
        <taxon>Geobacter</taxon>
    </lineage>
</organism>
<gene>
    <name evidence="8" type="ORF">JN12_02896</name>
</gene>
<comment type="subcellular location">
    <subcellularLocation>
        <location evidence="1">Cell membrane</location>
        <topology evidence="1">Multi-pass membrane protein</topology>
    </subcellularLocation>
</comment>
<keyword evidence="9" id="KW-1185">Reference proteome</keyword>
<dbReference type="GO" id="GO:0005886">
    <property type="term" value="C:plasma membrane"/>
    <property type="evidence" value="ECO:0007669"/>
    <property type="project" value="UniProtKB-SubCell"/>
</dbReference>
<evidence type="ECO:0000259" key="7">
    <source>
        <dbReference type="Pfam" id="PF00892"/>
    </source>
</evidence>
<dbReference type="EMBL" id="VLLN01000019">
    <property type="protein sequence ID" value="TWJ17777.1"/>
    <property type="molecule type" value="Genomic_DNA"/>
</dbReference>
<evidence type="ECO:0000313" key="8">
    <source>
        <dbReference type="EMBL" id="TWJ17777.1"/>
    </source>
</evidence>
<feature type="transmembrane region" description="Helical" evidence="6">
    <location>
        <begin position="40"/>
        <end position="60"/>
    </location>
</feature>
<feature type="transmembrane region" description="Helical" evidence="6">
    <location>
        <begin position="72"/>
        <end position="93"/>
    </location>
</feature>
<keyword evidence="4 6" id="KW-1133">Transmembrane helix</keyword>
<dbReference type="InterPro" id="IPR050638">
    <property type="entry name" value="AA-Vitamin_Transporters"/>
</dbReference>
<evidence type="ECO:0000313" key="9">
    <source>
        <dbReference type="Proteomes" id="UP000319449"/>
    </source>
</evidence>
<dbReference type="PANTHER" id="PTHR32322">
    <property type="entry name" value="INNER MEMBRANE TRANSPORTER"/>
    <property type="match status" value="1"/>
</dbReference>
<evidence type="ECO:0000256" key="5">
    <source>
        <dbReference type="ARBA" id="ARBA00023136"/>
    </source>
</evidence>
<feature type="transmembrane region" description="Helical" evidence="6">
    <location>
        <begin position="192"/>
        <end position="209"/>
    </location>
</feature>
<reference evidence="8 9" key="1">
    <citation type="submission" date="2019-07" db="EMBL/GenBank/DDBJ databases">
        <title>Genomic Encyclopedia of Archaeal and Bacterial Type Strains, Phase II (KMG-II): from individual species to whole genera.</title>
        <authorList>
            <person name="Goeker M."/>
        </authorList>
    </citation>
    <scope>NUCLEOTIDE SEQUENCE [LARGE SCALE GENOMIC DNA]</scope>
    <source>
        <strain evidence="8 9">ATCC BAA-1139</strain>
    </source>
</reference>
<feature type="transmembrane region" description="Helical" evidence="6">
    <location>
        <begin position="99"/>
        <end position="119"/>
    </location>
</feature>
<dbReference type="OrthoDB" id="184388at2"/>
<comment type="caution">
    <text evidence="8">The sequence shown here is derived from an EMBL/GenBank/DDBJ whole genome shotgun (WGS) entry which is preliminary data.</text>
</comment>
<evidence type="ECO:0000256" key="4">
    <source>
        <dbReference type="ARBA" id="ARBA00022989"/>
    </source>
</evidence>
<evidence type="ECO:0000256" key="2">
    <source>
        <dbReference type="ARBA" id="ARBA00022475"/>
    </source>
</evidence>
<feature type="transmembrane region" description="Helical" evidence="6">
    <location>
        <begin position="157"/>
        <end position="180"/>
    </location>
</feature>
<dbReference type="PANTHER" id="PTHR32322:SF18">
    <property type="entry name" value="S-ADENOSYLMETHIONINE_S-ADENOSYLHOMOCYSTEINE TRANSPORTER"/>
    <property type="match status" value="1"/>
</dbReference>
<dbReference type="Proteomes" id="UP000319449">
    <property type="component" value="Unassembled WGS sequence"/>
</dbReference>
<dbReference type="AlphaFoldDB" id="A0A562VJ62"/>
<feature type="transmembrane region" description="Helical" evidence="6">
    <location>
        <begin position="221"/>
        <end position="241"/>
    </location>
</feature>
<feature type="transmembrane region" description="Helical" evidence="6">
    <location>
        <begin position="253"/>
        <end position="272"/>
    </location>
</feature>
<feature type="domain" description="EamA" evidence="7">
    <location>
        <begin position="11"/>
        <end position="144"/>
    </location>
</feature>
<protein>
    <submittedName>
        <fullName evidence="8">Drug/metabolite transporter (DMT)-like permease</fullName>
    </submittedName>
</protein>
<dbReference type="SUPFAM" id="SSF103481">
    <property type="entry name" value="Multidrug resistance efflux transporter EmrE"/>
    <property type="match status" value="2"/>
</dbReference>
<name>A0A562VJ62_9BACT</name>
<evidence type="ECO:0000256" key="6">
    <source>
        <dbReference type="SAM" id="Phobius"/>
    </source>
</evidence>
<feature type="transmembrane region" description="Helical" evidence="6">
    <location>
        <begin position="12"/>
        <end position="34"/>
    </location>
</feature>
<evidence type="ECO:0000256" key="3">
    <source>
        <dbReference type="ARBA" id="ARBA00022692"/>
    </source>
</evidence>
<keyword evidence="3 6" id="KW-0812">Transmembrane</keyword>
<feature type="transmembrane region" description="Helical" evidence="6">
    <location>
        <begin position="278"/>
        <end position="295"/>
    </location>
</feature>
<proteinExistence type="predicted"/>
<keyword evidence="2" id="KW-1003">Cell membrane</keyword>
<dbReference type="Pfam" id="PF00892">
    <property type="entry name" value="EamA"/>
    <property type="match status" value="2"/>
</dbReference>
<dbReference type="RefSeq" id="WP_145023993.1">
    <property type="nucleotide sequence ID" value="NZ_VLLN01000019.1"/>
</dbReference>
<feature type="domain" description="EamA" evidence="7">
    <location>
        <begin position="158"/>
        <end position="295"/>
    </location>
</feature>
<accession>A0A562VJ62</accession>
<dbReference type="InterPro" id="IPR037185">
    <property type="entry name" value="EmrE-like"/>
</dbReference>
<dbReference type="InterPro" id="IPR000620">
    <property type="entry name" value="EamA_dom"/>
</dbReference>
<keyword evidence="5 6" id="KW-0472">Membrane</keyword>